<organism evidence="2 3">
    <name type="scientific">Flexivirga endophytica</name>
    <dbReference type="NCBI Taxonomy" id="1849103"/>
    <lineage>
        <taxon>Bacteria</taxon>
        <taxon>Bacillati</taxon>
        <taxon>Actinomycetota</taxon>
        <taxon>Actinomycetes</taxon>
        <taxon>Micrococcales</taxon>
        <taxon>Dermacoccaceae</taxon>
        <taxon>Flexivirga</taxon>
    </lineage>
</organism>
<evidence type="ECO:0000313" key="2">
    <source>
        <dbReference type="EMBL" id="GGB26272.1"/>
    </source>
</evidence>
<feature type="region of interest" description="Disordered" evidence="1">
    <location>
        <begin position="238"/>
        <end position="257"/>
    </location>
</feature>
<dbReference type="EMBL" id="BMHI01000002">
    <property type="protein sequence ID" value="GGB26272.1"/>
    <property type="molecule type" value="Genomic_DNA"/>
</dbReference>
<dbReference type="Proteomes" id="UP000636793">
    <property type="component" value="Unassembled WGS sequence"/>
</dbReference>
<protein>
    <submittedName>
        <fullName evidence="2">Uncharacterized protein</fullName>
    </submittedName>
</protein>
<dbReference type="AlphaFoldDB" id="A0A916WSP5"/>
<sequence>MVRGMTTREIEFRLIDHQSADGELLAVDALGIISSFKDITYRLTRSVAARSGLGRTDAVLERLATVRVGLRNGSTRVVFVVGDQDAIIDPVSEQVDATFWAIVEGMNNNERPPNVSDTVADSVDKLVIALERAAPQVEVTLPGHGPRTLHTKMLRRDPWQRQGGEEAGEVSVHGVLEMVDLHTARFRLRDAAGNAIDLLGVAAPDEAARLVGTRVVATGVLAVGQGTQHHRMEEAQITPQESLESRLGLQPPPGPDELRQRALNTPVPAAVDISDEELDDFLAEIRA</sequence>
<accession>A0A916WSP5</accession>
<proteinExistence type="predicted"/>
<evidence type="ECO:0000313" key="3">
    <source>
        <dbReference type="Proteomes" id="UP000636793"/>
    </source>
</evidence>
<reference evidence="2" key="1">
    <citation type="journal article" date="2014" name="Int. J. Syst. Evol. Microbiol.">
        <title>Complete genome sequence of Corynebacterium casei LMG S-19264T (=DSM 44701T), isolated from a smear-ripened cheese.</title>
        <authorList>
            <consortium name="US DOE Joint Genome Institute (JGI-PGF)"/>
            <person name="Walter F."/>
            <person name="Albersmeier A."/>
            <person name="Kalinowski J."/>
            <person name="Ruckert C."/>
        </authorList>
    </citation>
    <scope>NUCLEOTIDE SEQUENCE</scope>
    <source>
        <strain evidence="2">CGMCC 1.15085</strain>
    </source>
</reference>
<gene>
    <name evidence="2" type="ORF">GCM10011492_15600</name>
</gene>
<evidence type="ECO:0000256" key="1">
    <source>
        <dbReference type="SAM" id="MobiDB-lite"/>
    </source>
</evidence>
<keyword evidence="3" id="KW-1185">Reference proteome</keyword>
<reference evidence="2" key="2">
    <citation type="submission" date="2020-09" db="EMBL/GenBank/DDBJ databases">
        <authorList>
            <person name="Sun Q."/>
            <person name="Zhou Y."/>
        </authorList>
    </citation>
    <scope>NUCLEOTIDE SEQUENCE</scope>
    <source>
        <strain evidence="2">CGMCC 1.15085</strain>
    </source>
</reference>
<name>A0A916WSP5_9MICO</name>
<comment type="caution">
    <text evidence="2">The sequence shown here is derived from an EMBL/GenBank/DDBJ whole genome shotgun (WGS) entry which is preliminary data.</text>
</comment>